<dbReference type="Proteomes" id="UP001057375">
    <property type="component" value="Unassembled WGS sequence"/>
</dbReference>
<gene>
    <name evidence="1" type="ORF">ADUPG1_008494</name>
</gene>
<evidence type="ECO:0000313" key="2">
    <source>
        <dbReference type="Proteomes" id="UP001057375"/>
    </source>
</evidence>
<dbReference type="EMBL" id="BQXS01010965">
    <property type="protein sequence ID" value="GKT35312.1"/>
    <property type="molecule type" value="Genomic_DNA"/>
</dbReference>
<protein>
    <recommendedName>
        <fullName evidence="3">Tetratricopeptide repeat protein</fullName>
    </recommendedName>
</protein>
<organism evidence="1 2">
    <name type="scientific">Aduncisulcus paluster</name>
    <dbReference type="NCBI Taxonomy" id="2918883"/>
    <lineage>
        <taxon>Eukaryota</taxon>
        <taxon>Metamonada</taxon>
        <taxon>Carpediemonas-like organisms</taxon>
        <taxon>Aduncisulcus</taxon>
    </lineage>
</organism>
<accession>A0ABQ5KS77</accession>
<evidence type="ECO:0000313" key="1">
    <source>
        <dbReference type="EMBL" id="GKT35312.1"/>
    </source>
</evidence>
<comment type="caution">
    <text evidence="1">The sequence shown here is derived from an EMBL/GenBank/DDBJ whole genome shotgun (WGS) entry which is preliminary data.</text>
</comment>
<reference evidence="1" key="1">
    <citation type="submission" date="2022-03" db="EMBL/GenBank/DDBJ databases">
        <title>Draft genome sequence of Aduncisulcus paluster, a free-living microaerophilic Fornicata.</title>
        <authorList>
            <person name="Yuyama I."/>
            <person name="Kume K."/>
            <person name="Tamura T."/>
            <person name="Inagaki Y."/>
            <person name="Hashimoto T."/>
        </authorList>
    </citation>
    <scope>NUCLEOTIDE SEQUENCE</scope>
    <source>
        <strain evidence="1">NY0171</strain>
    </source>
</reference>
<name>A0ABQ5KS77_9EUKA</name>
<sequence>MTLKADDFTFSESLSQQQVLEWLKKRIGSIPTTKELLEFGKTLYKASKYKKAAIILSLYIDRSDCEVIGEELLGYALIHCGDKMEALQIFRRVVQDPKFEADWQIVVELQIELEGQGL</sequence>
<keyword evidence="2" id="KW-1185">Reference proteome</keyword>
<evidence type="ECO:0008006" key="3">
    <source>
        <dbReference type="Google" id="ProtNLM"/>
    </source>
</evidence>
<proteinExistence type="predicted"/>